<dbReference type="STRING" id="871651.SAMN05421688_1291"/>
<protein>
    <submittedName>
        <fullName evidence="1">Uncharacterized protein</fullName>
    </submittedName>
</protein>
<reference evidence="1 2" key="1">
    <citation type="submission" date="2016-10" db="EMBL/GenBank/DDBJ databases">
        <authorList>
            <person name="de Groot N.N."/>
        </authorList>
    </citation>
    <scope>NUCLEOTIDE SEQUENCE [LARGE SCALE GENOMIC DNA]</scope>
    <source>
        <strain evidence="1 2">DSM 29316</strain>
    </source>
</reference>
<accession>A0A1I0WD77</accession>
<evidence type="ECO:0000313" key="2">
    <source>
        <dbReference type="Proteomes" id="UP000198796"/>
    </source>
</evidence>
<evidence type="ECO:0000313" key="1">
    <source>
        <dbReference type="EMBL" id="SFA86534.1"/>
    </source>
</evidence>
<organism evidence="1 2">
    <name type="scientific">Poseidonocella pacifica</name>
    <dbReference type="NCBI Taxonomy" id="871651"/>
    <lineage>
        <taxon>Bacteria</taxon>
        <taxon>Pseudomonadati</taxon>
        <taxon>Pseudomonadota</taxon>
        <taxon>Alphaproteobacteria</taxon>
        <taxon>Rhodobacterales</taxon>
        <taxon>Roseobacteraceae</taxon>
        <taxon>Poseidonocella</taxon>
    </lineage>
</organism>
<dbReference type="AlphaFoldDB" id="A0A1I0WD77"/>
<dbReference type="EMBL" id="FOJU01000002">
    <property type="protein sequence ID" value="SFA86534.1"/>
    <property type="molecule type" value="Genomic_DNA"/>
</dbReference>
<proteinExistence type="predicted"/>
<name>A0A1I0WD77_9RHOB</name>
<dbReference type="Proteomes" id="UP000198796">
    <property type="component" value="Unassembled WGS sequence"/>
</dbReference>
<gene>
    <name evidence="1" type="ORF">SAMN05421688_1291</name>
</gene>
<keyword evidence="2" id="KW-1185">Reference proteome</keyword>
<sequence>MKNFIRRSRLCFRRRPNVVVRVAILILLLAHAALLLTEL</sequence>